<dbReference type="Proteomes" id="UP000828390">
    <property type="component" value="Unassembled WGS sequence"/>
</dbReference>
<dbReference type="AlphaFoldDB" id="A0A9D4C8R3"/>
<proteinExistence type="predicted"/>
<gene>
    <name evidence="1" type="ORF">DPMN_061867</name>
</gene>
<evidence type="ECO:0000313" key="2">
    <source>
        <dbReference type="Proteomes" id="UP000828390"/>
    </source>
</evidence>
<reference evidence="1" key="2">
    <citation type="submission" date="2020-11" db="EMBL/GenBank/DDBJ databases">
        <authorList>
            <person name="McCartney M.A."/>
            <person name="Auch B."/>
            <person name="Kono T."/>
            <person name="Mallez S."/>
            <person name="Becker A."/>
            <person name="Gohl D.M."/>
            <person name="Silverstein K.A.T."/>
            <person name="Koren S."/>
            <person name="Bechman K.B."/>
            <person name="Herman A."/>
            <person name="Abrahante J.E."/>
            <person name="Garbe J."/>
        </authorList>
    </citation>
    <scope>NUCLEOTIDE SEQUENCE</scope>
    <source>
        <strain evidence="1">Duluth1</strain>
        <tissue evidence="1">Whole animal</tissue>
    </source>
</reference>
<sequence>MINVPMNFNLSRYFIGTNLLSKFHEDWPIKEKFPAPLQHGFHNTRTIFALIQGIIKTNVLTKFHKDWTMNVTSRENCHTPWQQFFQTTGTNLELIQDIIGTQVLSKLHADKAITLASRVLQYKYITPDGRKDGRKDGGTERQTDRQRLNNIPLPMLDFIPNETTIPTQAKR</sequence>
<reference evidence="1" key="1">
    <citation type="journal article" date="2019" name="bioRxiv">
        <title>The Genome of the Zebra Mussel, Dreissena polymorpha: A Resource for Invasive Species Research.</title>
        <authorList>
            <person name="McCartney M.A."/>
            <person name="Auch B."/>
            <person name="Kono T."/>
            <person name="Mallez S."/>
            <person name="Zhang Y."/>
            <person name="Obille A."/>
            <person name="Becker A."/>
            <person name="Abrahante J.E."/>
            <person name="Garbe J."/>
            <person name="Badalamenti J.P."/>
            <person name="Herman A."/>
            <person name="Mangelson H."/>
            <person name="Liachko I."/>
            <person name="Sullivan S."/>
            <person name="Sone E.D."/>
            <person name="Koren S."/>
            <person name="Silverstein K.A.T."/>
            <person name="Beckman K.B."/>
            <person name="Gohl D.M."/>
        </authorList>
    </citation>
    <scope>NUCLEOTIDE SEQUENCE</scope>
    <source>
        <strain evidence="1">Duluth1</strain>
        <tissue evidence="1">Whole animal</tissue>
    </source>
</reference>
<evidence type="ECO:0000313" key="1">
    <source>
        <dbReference type="EMBL" id="KAH3719039.1"/>
    </source>
</evidence>
<accession>A0A9D4C8R3</accession>
<protein>
    <submittedName>
        <fullName evidence="1">Uncharacterized protein</fullName>
    </submittedName>
</protein>
<comment type="caution">
    <text evidence="1">The sequence shown here is derived from an EMBL/GenBank/DDBJ whole genome shotgun (WGS) entry which is preliminary data.</text>
</comment>
<organism evidence="1 2">
    <name type="scientific">Dreissena polymorpha</name>
    <name type="common">Zebra mussel</name>
    <name type="synonym">Mytilus polymorpha</name>
    <dbReference type="NCBI Taxonomy" id="45954"/>
    <lineage>
        <taxon>Eukaryota</taxon>
        <taxon>Metazoa</taxon>
        <taxon>Spiralia</taxon>
        <taxon>Lophotrochozoa</taxon>
        <taxon>Mollusca</taxon>
        <taxon>Bivalvia</taxon>
        <taxon>Autobranchia</taxon>
        <taxon>Heteroconchia</taxon>
        <taxon>Euheterodonta</taxon>
        <taxon>Imparidentia</taxon>
        <taxon>Neoheterodontei</taxon>
        <taxon>Myida</taxon>
        <taxon>Dreissenoidea</taxon>
        <taxon>Dreissenidae</taxon>
        <taxon>Dreissena</taxon>
    </lineage>
</organism>
<dbReference type="EMBL" id="JAIWYP010000013">
    <property type="protein sequence ID" value="KAH3719039.1"/>
    <property type="molecule type" value="Genomic_DNA"/>
</dbReference>
<keyword evidence="2" id="KW-1185">Reference proteome</keyword>
<name>A0A9D4C8R3_DREPO</name>